<feature type="compositionally biased region" description="Low complexity" evidence="5">
    <location>
        <begin position="498"/>
        <end position="507"/>
    </location>
</feature>
<protein>
    <recommendedName>
        <fullName evidence="6">NAD(P)-binding domain-containing protein</fullName>
    </recommendedName>
</protein>
<dbReference type="Gramene" id="TraesROB_scaffold_060024_01G000100.1">
    <property type="protein sequence ID" value="TraesROB_scaffold_060024_01G000100.1"/>
    <property type="gene ID" value="TraesROB_scaffold_060024_01G000100"/>
</dbReference>
<dbReference type="InterPro" id="IPR044719">
    <property type="entry name" value="TIC62"/>
</dbReference>
<dbReference type="InterPro" id="IPR016040">
    <property type="entry name" value="NAD(P)-bd_dom"/>
</dbReference>
<name>A0A3B6KL79_WHEAT</name>
<keyword evidence="8" id="KW-1185">Reference proteome</keyword>
<feature type="compositionally biased region" description="Pro residues" evidence="5">
    <location>
        <begin position="428"/>
        <end position="454"/>
    </location>
</feature>
<feature type="compositionally biased region" description="Low complexity" evidence="5">
    <location>
        <begin position="583"/>
        <end position="609"/>
    </location>
</feature>
<keyword evidence="4" id="KW-0809">Transit peptide</keyword>
<comment type="subcellular location">
    <subcellularLocation>
        <location evidence="1">Plastid</location>
        <location evidence="1">Chloroplast</location>
    </subcellularLocation>
</comment>
<reference evidence="7" key="1">
    <citation type="submission" date="2018-08" db="EMBL/GenBank/DDBJ databases">
        <authorList>
            <person name="Rossello M."/>
        </authorList>
    </citation>
    <scope>NUCLEOTIDE SEQUENCE [LARGE SCALE GENOMIC DNA]</scope>
    <source>
        <strain evidence="7">cv. Chinese Spring</strain>
    </source>
</reference>
<keyword evidence="3" id="KW-0934">Plastid</keyword>
<dbReference type="OMA" id="CMDTGRG"/>
<dbReference type="AlphaFoldDB" id="A0A3B6KL79"/>
<dbReference type="Gramene" id="TraesCS5A03G0665300.1">
    <property type="protein sequence ID" value="TraesCS5A03G0665300.1.CDS"/>
    <property type="gene ID" value="TraesCS5A03G0665300"/>
</dbReference>
<evidence type="ECO:0000256" key="5">
    <source>
        <dbReference type="SAM" id="MobiDB-lite"/>
    </source>
</evidence>
<evidence type="ECO:0000259" key="6">
    <source>
        <dbReference type="Pfam" id="PF13460"/>
    </source>
</evidence>
<keyword evidence="2" id="KW-0150">Chloroplast</keyword>
<evidence type="ECO:0000256" key="2">
    <source>
        <dbReference type="ARBA" id="ARBA00022528"/>
    </source>
</evidence>
<evidence type="ECO:0000313" key="8">
    <source>
        <dbReference type="Proteomes" id="UP000019116"/>
    </source>
</evidence>
<dbReference type="Proteomes" id="UP000019116">
    <property type="component" value="Chromosome 5A"/>
</dbReference>
<feature type="region of interest" description="Disordered" evidence="5">
    <location>
        <begin position="1"/>
        <end position="68"/>
    </location>
</feature>
<dbReference type="SUPFAM" id="SSF51735">
    <property type="entry name" value="NAD(P)-binding Rossmann-fold domains"/>
    <property type="match status" value="1"/>
</dbReference>
<dbReference type="SMR" id="A0A3B6KL79"/>
<dbReference type="FunFam" id="3.40.50.720:FF:000499">
    <property type="entry name" value="Protein TIC 62, chloroplastic"/>
    <property type="match status" value="1"/>
</dbReference>
<sequence length="647" mass="65630">MSPYATSVLFTPCMDTGRGDEERAPRYPSPEHAAAPRRTPHIAPRRDTRPRAAAAGAGDQGNPSDVRGVTGAVESYSGSIDMEAKAAAVSLSAPLPRCRVAGGNGPLACSASARRSRRCGYHHGAPLISLARPSSSARSFPAGRVYAMAAAATAPVKEQDLVFVAGATGKVGSRTVRELIKLGFRVRAAVRSKERASPLVQSVERLELGEGSAPASRLELVECDLEKQGEAGIKAAIGDAALVVCSIGASEKEILDVTGPYRIDYVATANLVRAAAKAGVEHFVLVTSLGTTRFGFPAALLNLFWGVLCWKKMAEEALVASGVPYTIVRPGGMERPTDAYKETHNLVVSPRDTYVGGLVSNLQVAELIACVAKNRRAAYCKVVELVAETTAPLLPTEDLLARVPSDPGRAPPPAKESPPAAAAAPAPVAAPPAPAPAPAPAPPAVAAPPAPAPAPAAAAAPPAPAPTAEPAPAAAAKAERPLSPYAAYEGLKPPSSPTPSFSSGTTGQALKESPPAPVPAPAPAAPAPPPPPPAAPAAAAKPRPLSPYAAYEGLKPPSSPTPSRSSSKKQDAGDSPSPPPTAASPDAATSTTAEAAAESSSPLLDSNPNGAPPTAPATGDPGRPLSPYARYEDLKPPTTPTPSAPKV</sequence>
<dbReference type="GeneID" id="123104206"/>
<feature type="compositionally biased region" description="Pro residues" evidence="5">
    <location>
        <begin position="637"/>
        <end position="647"/>
    </location>
</feature>
<dbReference type="PANTHER" id="PTHR47285:SF1">
    <property type="entry name" value="PROTEIN TIC 62, CHLOROPLASTIC"/>
    <property type="match status" value="1"/>
</dbReference>
<organism evidence="7">
    <name type="scientific">Triticum aestivum</name>
    <name type="common">Wheat</name>
    <dbReference type="NCBI Taxonomy" id="4565"/>
    <lineage>
        <taxon>Eukaryota</taxon>
        <taxon>Viridiplantae</taxon>
        <taxon>Streptophyta</taxon>
        <taxon>Embryophyta</taxon>
        <taxon>Tracheophyta</taxon>
        <taxon>Spermatophyta</taxon>
        <taxon>Magnoliopsida</taxon>
        <taxon>Liliopsida</taxon>
        <taxon>Poales</taxon>
        <taxon>Poaceae</taxon>
        <taxon>BOP clade</taxon>
        <taxon>Pooideae</taxon>
        <taxon>Triticodae</taxon>
        <taxon>Triticeae</taxon>
        <taxon>Triticinae</taxon>
        <taxon>Triticum</taxon>
    </lineage>
</organism>
<dbReference type="InterPro" id="IPR036291">
    <property type="entry name" value="NAD(P)-bd_dom_sf"/>
</dbReference>
<feature type="compositionally biased region" description="Pro residues" evidence="5">
    <location>
        <begin position="514"/>
        <end position="535"/>
    </location>
</feature>
<feature type="domain" description="NAD(P)-binding" evidence="6">
    <location>
        <begin position="166"/>
        <end position="373"/>
    </location>
</feature>
<dbReference type="EnsemblPlants" id="TraesCS5A02G269800.1">
    <property type="protein sequence ID" value="TraesCS5A02G269800.1"/>
    <property type="gene ID" value="TraesCS5A02G269800"/>
</dbReference>
<dbReference type="PRINTS" id="PR01217">
    <property type="entry name" value="PRICHEXTENSN"/>
</dbReference>
<evidence type="ECO:0000313" key="7">
    <source>
        <dbReference type="EnsemblPlants" id="TraesCS5A02G269800.1"/>
    </source>
</evidence>
<evidence type="ECO:0000256" key="4">
    <source>
        <dbReference type="ARBA" id="ARBA00022946"/>
    </source>
</evidence>
<accession>A0A3B6KL79</accession>
<dbReference type="STRING" id="4565.A0A3B6KL79"/>
<dbReference type="OrthoDB" id="419598at2759"/>
<evidence type="ECO:0000256" key="3">
    <source>
        <dbReference type="ARBA" id="ARBA00022640"/>
    </source>
</evidence>
<dbReference type="RefSeq" id="XP_044381901.1">
    <property type="nucleotide sequence ID" value="XM_044525966.1"/>
</dbReference>
<dbReference type="PANTHER" id="PTHR47285">
    <property type="entry name" value="PROTEIN TIC 62, CHLOROPLASTIC"/>
    <property type="match status" value="1"/>
</dbReference>
<dbReference type="GO" id="GO:0009535">
    <property type="term" value="C:chloroplast thylakoid membrane"/>
    <property type="evidence" value="ECO:0000318"/>
    <property type="project" value="GO_Central"/>
</dbReference>
<dbReference type="Gramene" id="TraesCAD_scaffold_107860_01G000100.1">
    <property type="protein sequence ID" value="TraesCAD_scaffold_107860_01G000100.1"/>
    <property type="gene ID" value="TraesCAD_scaffold_107860_01G000100"/>
</dbReference>
<dbReference type="Gramene" id="TraesCS5A02G269800.1">
    <property type="protein sequence ID" value="TraesCS5A02G269800.1"/>
    <property type="gene ID" value="TraesCS5A02G269800"/>
</dbReference>
<feature type="compositionally biased region" description="Low complexity" evidence="5">
    <location>
        <begin position="417"/>
        <end position="427"/>
    </location>
</feature>
<evidence type="ECO:0000256" key="1">
    <source>
        <dbReference type="ARBA" id="ARBA00004229"/>
    </source>
</evidence>
<reference evidence="7" key="2">
    <citation type="submission" date="2018-10" db="UniProtKB">
        <authorList>
            <consortium name="EnsemblPlants"/>
        </authorList>
    </citation>
    <scope>IDENTIFICATION</scope>
</reference>
<dbReference type="Gramene" id="TraesCLE_scaffold_100283_01G000100.1">
    <property type="protein sequence ID" value="TraesCLE_scaffold_100283_01G000100.1"/>
    <property type="gene ID" value="TraesCLE_scaffold_100283_01G000100"/>
</dbReference>
<proteinExistence type="predicted"/>
<dbReference type="Pfam" id="PF13460">
    <property type="entry name" value="NAD_binding_10"/>
    <property type="match status" value="1"/>
</dbReference>
<dbReference type="Gene3D" id="3.40.50.720">
    <property type="entry name" value="NAD(P)-binding Rossmann-like Domain"/>
    <property type="match status" value="1"/>
</dbReference>
<dbReference type="CDD" id="cd05243">
    <property type="entry name" value="SDR_a5"/>
    <property type="match status" value="1"/>
</dbReference>
<feature type="region of interest" description="Disordered" evidence="5">
    <location>
        <begin position="398"/>
        <end position="647"/>
    </location>
</feature>
<gene>
    <name evidence="7" type="primary">LOC123104206</name>
</gene>